<dbReference type="AlphaFoldDB" id="A0A0A9FII5"/>
<evidence type="ECO:0000313" key="1">
    <source>
        <dbReference type="EMBL" id="JAE09951.1"/>
    </source>
</evidence>
<organism evidence="1">
    <name type="scientific">Arundo donax</name>
    <name type="common">Giant reed</name>
    <name type="synonym">Donax arundinaceus</name>
    <dbReference type="NCBI Taxonomy" id="35708"/>
    <lineage>
        <taxon>Eukaryota</taxon>
        <taxon>Viridiplantae</taxon>
        <taxon>Streptophyta</taxon>
        <taxon>Embryophyta</taxon>
        <taxon>Tracheophyta</taxon>
        <taxon>Spermatophyta</taxon>
        <taxon>Magnoliopsida</taxon>
        <taxon>Liliopsida</taxon>
        <taxon>Poales</taxon>
        <taxon>Poaceae</taxon>
        <taxon>PACMAD clade</taxon>
        <taxon>Arundinoideae</taxon>
        <taxon>Arundineae</taxon>
        <taxon>Arundo</taxon>
    </lineage>
</organism>
<reference evidence="1" key="1">
    <citation type="submission" date="2014-09" db="EMBL/GenBank/DDBJ databases">
        <authorList>
            <person name="Magalhaes I.L.F."/>
            <person name="Oliveira U."/>
            <person name="Santos F.R."/>
            <person name="Vidigal T.H.D.A."/>
            <person name="Brescovit A.D."/>
            <person name="Santos A.J."/>
        </authorList>
    </citation>
    <scope>NUCLEOTIDE SEQUENCE</scope>
    <source>
        <tissue evidence="1">Shoot tissue taken approximately 20 cm above the soil surface</tissue>
    </source>
</reference>
<dbReference type="EMBL" id="GBRH01187945">
    <property type="protein sequence ID" value="JAE09951.1"/>
    <property type="molecule type" value="Transcribed_RNA"/>
</dbReference>
<sequence length="88" mass="9881">MMQAEGLNIRTQHEIFPITHVTSSVKQNNHNKSNTNLKGIFTEGNSHSCFIPTEGNRLEKVNDSIWSFEDSLFMISTAASNTIQAQNQ</sequence>
<protein>
    <submittedName>
        <fullName evidence="1">Uncharacterized protein</fullName>
    </submittedName>
</protein>
<name>A0A0A9FII5_ARUDO</name>
<reference evidence="1" key="2">
    <citation type="journal article" date="2015" name="Data Brief">
        <title>Shoot transcriptome of the giant reed, Arundo donax.</title>
        <authorList>
            <person name="Barrero R.A."/>
            <person name="Guerrero F.D."/>
            <person name="Moolhuijzen P."/>
            <person name="Goolsby J.A."/>
            <person name="Tidwell J."/>
            <person name="Bellgard S.E."/>
            <person name="Bellgard M.I."/>
        </authorList>
    </citation>
    <scope>NUCLEOTIDE SEQUENCE</scope>
    <source>
        <tissue evidence="1">Shoot tissue taken approximately 20 cm above the soil surface</tissue>
    </source>
</reference>
<proteinExistence type="predicted"/>
<accession>A0A0A9FII5</accession>